<protein>
    <recommendedName>
        <fullName evidence="2">FHA domain-containing protein</fullName>
    </recommendedName>
</protein>
<gene>
    <name evidence="3" type="ORF">CAUS1442_LOCUS7419</name>
</gene>
<dbReference type="AlphaFoldDB" id="A0A7R9WTS8"/>
<sequence length="164" mass="17332">MMAGAGAGTKSNKLNKARTQTSTATSSTQGSRTKSTTSDAASTKSKSKSASTSSQSILVNIVGGEYTGSKFELKHLTHKNGGFVGRSTGKKFREKGISVPRDLEVSTTHGKFECKGGRYFYTDTGSTNGSCIGGEEIEPETPYELVDGMEVSIGQTIMLIAFPR</sequence>
<organism evidence="3">
    <name type="scientific">Craspedostauros australis</name>
    <dbReference type="NCBI Taxonomy" id="1486917"/>
    <lineage>
        <taxon>Eukaryota</taxon>
        <taxon>Sar</taxon>
        <taxon>Stramenopiles</taxon>
        <taxon>Ochrophyta</taxon>
        <taxon>Bacillariophyta</taxon>
        <taxon>Bacillariophyceae</taxon>
        <taxon>Bacillariophycidae</taxon>
        <taxon>Naviculales</taxon>
        <taxon>Naviculaceae</taxon>
        <taxon>Craspedostauros</taxon>
    </lineage>
</organism>
<dbReference type="EMBL" id="HBEF01011788">
    <property type="protein sequence ID" value="CAD8335314.1"/>
    <property type="molecule type" value="Transcribed_RNA"/>
</dbReference>
<feature type="domain" description="FHA" evidence="2">
    <location>
        <begin position="82"/>
        <end position="137"/>
    </location>
</feature>
<evidence type="ECO:0000313" key="3">
    <source>
        <dbReference type="EMBL" id="CAD8335314.1"/>
    </source>
</evidence>
<accession>A0A7R9WTS8</accession>
<proteinExistence type="predicted"/>
<evidence type="ECO:0000256" key="1">
    <source>
        <dbReference type="SAM" id="MobiDB-lite"/>
    </source>
</evidence>
<feature type="compositionally biased region" description="Low complexity" evidence="1">
    <location>
        <begin position="17"/>
        <end position="54"/>
    </location>
</feature>
<name>A0A7R9WTS8_9STRA</name>
<dbReference type="Pfam" id="PF00498">
    <property type="entry name" value="FHA"/>
    <property type="match status" value="1"/>
</dbReference>
<dbReference type="PROSITE" id="PS50006">
    <property type="entry name" value="FHA_DOMAIN"/>
    <property type="match status" value="1"/>
</dbReference>
<dbReference type="CDD" id="cd00060">
    <property type="entry name" value="FHA"/>
    <property type="match status" value="1"/>
</dbReference>
<reference evidence="3" key="1">
    <citation type="submission" date="2021-01" db="EMBL/GenBank/DDBJ databases">
        <authorList>
            <person name="Corre E."/>
            <person name="Pelletier E."/>
            <person name="Niang G."/>
            <person name="Scheremetjew M."/>
            <person name="Finn R."/>
            <person name="Kale V."/>
            <person name="Holt S."/>
            <person name="Cochrane G."/>
            <person name="Meng A."/>
            <person name="Brown T."/>
            <person name="Cohen L."/>
        </authorList>
    </citation>
    <scope>NUCLEOTIDE SEQUENCE</scope>
    <source>
        <strain evidence="3">CCMP3328</strain>
    </source>
</reference>
<feature type="region of interest" description="Disordered" evidence="1">
    <location>
        <begin position="1"/>
        <end position="54"/>
    </location>
</feature>
<dbReference type="SUPFAM" id="SSF49879">
    <property type="entry name" value="SMAD/FHA domain"/>
    <property type="match status" value="1"/>
</dbReference>
<evidence type="ECO:0000259" key="2">
    <source>
        <dbReference type="PROSITE" id="PS50006"/>
    </source>
</evidence>
<dbReference type="InterPro" id="IPR000253">
    <property type="entry name" value="FHA_dom"/>
</dbReference>
<dbReference type="Gene3D" id="2.60.200.20">
    <property type="match status" value="1"/>
</dbReference>
<dbReference type="InterPro" id="IPR008984">
    <property type="entry name" value="SMAD_FHA_dom_sf"/>
</dbReference>